<organism evidence="2 3">
    <name type="scientific">Ceratitis capitata</name>
    <name type="common">Mediterranean fruit fly</name>
    <name type="synonym">Tephritis capitata</name>
    <dbReference type="NCBI Taxonomy" id="7213"/>
    <lineage>
        <taxon>Eukaryota</taxon>
        <taxon>Metazoa</taxon>
        <taxon>Ecdysozoa</taxon>
        <taxon>Arthropoda</taxon>
        <taxon>Hexapoda</taxon>
        <taxon>Insecta</taxon>
        <taxon>Pterygota</taxon>
        <taxon>Neoptera</taxon>
        <taxon>Endopterygota</taxon>
        <taxon>Diptera</taxon>
        <taxon>Brachycera</taxon>
        <taxon>Muscomorpha</taxon>
        <taxon>Tephritoidea</taxon>
        <taxon>Tephritidae</taxon>
        <taxon>Ceratitis</taxon>
        <taxon>Ceratitis</taxon>
    </lineage>
</organism>
<dbReference type="AlphaFoldDB" id="A0A811VB37"/>
<evidence type="ECO:0000313" key="2">
    <source>
        <dbReference type="EMBL" id="CAD7013478.1"/>
    </source>
</evidence>
<evidence type="ECO:0000313" key="3">
    <source>
        <dbReference type="Proteomes" id="UP000606786"/>
    </source>
</evidence>
<evidence type="ECO:0000256" key="1">
    <source>
        <dbReference type="SAM" id="MobiDB-lite"/>
    </source>
</evidence>
<keyword evidence="3" id="KW-1185">Reference proteome</keyword>
<sequence>MPVRKEKNTNNSITTTTTRTPTETIPSSISAVTTSQATPPQPAFEMTPSMLAIPMRRGRRTAPHVYTPSLIHRHPLNMHVVAGLQAPPVGPIPQELTCPNCLQPVRTLVAYEQAHGRICMSICALLCM</sequence>
<proteinExistence type="predicted"/>
<dbReference type="EMBL" id="CAJHJT010000056">
    <property type="protein sequence ID" value="CAD7013478.1"/>
    <property type="molecule type" value="Genomic_DNA"/>
</dbReference>
<dbReference type="OrthoDB" id="5599753at2759"/>
<protein>
    <submittedName>
        <fullName evidence="2">(Mediterranean fruit fly) hypothetical protein</fullName>
    </submittedName>
</protein>
<name>A0A811VB37_CERCA</name>
<gene>
    <name evidence="2" type="ORF">CCAP1982_LOCUS21540</name>
</gene>
<accession>A0A811VB37</accession>
<feature type="compositionally biased region" description="Low complexity" evidence="1">
    <location>
        <begin position="9"/>
        <end position="30"/>
    </location>
</feature>
<comment type="caution">
    <text evidence="2">The sequence shown here is derived from an EMBL/GenBank/DDBJ whole genome shotgun (WGS) entry which is preliminary data.</text>
</comment>
<reference evidence="2" key="1">
    <citation type="submission" date="2020-11" db="EMBL/GenBank/DDBJ databases">
        <authorList>
            <person name="Whitehead M."/>
        </authorList>
    </citation>
    <scope>NUCLEOTIDE SEQUENCE</scope>
    <source>
        <strain evidence="2">EGII</strain>
    </source>
</reference>
<dbReference type="Proteomes" id="UP000606786">
    <property type="component" value="Unassembled WGS sequence"/>
</dbReference>
<feature type="region of interest" description="Disordered" evidence="1">
    <location>
        <begin position="1"/>
        <end position="43"/>
    </location>
</feature>